<keyword evidence="2" id="KW-1185">Reference proteome</keyword>
<reference evidence="1 2" key="1">
    <citation type="submission" date="2019-05" db="EMBL/GenBank/DDBJ databases">
        <title>Streptomyces sp. NEAU-C151, a novel actinomycete isolated from soil.</title>
        <authorList>
            <person name="Han L."/>
            <person name="Jiang H."/>
        </authorList>
    </citation>
    <scope>NUCLEOTIDE SEQUENCE [LARGE SCALE GENOMIC DNA]</scope>
    <source>
        <strain evidence="1 2">NEAU-C151</strain>
    </source>
</reference>
<evidence type="ECO:0000313" key="2">
    <source>
        <dbReference type="Proteomes" id="UP000305906"/>
    </source>
</evidence>
<dbReference type="EMBL" id="VBZC01000001">
    <property type="protein sequence ID" value="TLS48069.1"/>
    <property type="molecule type" value="Genomic_DNA"/>
</dbReference>
<name>A0A5R9FZ71_9ACTN</name>
<accession>A0A5R9FZ71</accession>
<protein>
    <submittedName>
        <fullName evidence="1">Uncharacterized protein</fullName>
    </submittedName>
</protein>
<organism evidence="1 2">
    <name type="scientific">Streptomyces montanus</name>
    <dbReference type="NCBI Taxonomy" id="2580423"/>
    <lineage>
        <taxon>Bacteria</taxon>
        <taxon>Bacillati</taxon>
        <taxon>Actinomycetota</taxon>
        <taxon>Actinomycetes</taxon>
        <taxon>Kitasatosporales</taxon>
        <taxon>Streptomycetaceae</taxon>
        <taxon>Streptomyces</taxon>
    </lineage>
</organism>
<dbReference type="Proteomes" id="UP000305906">
    <property type="component" value="Unassembled WGS sequence"/>
</dbReference>
<sequence>MTIRSQVAQIAEWQDPVVHVHLISPWRAHLRDHAGHCIHDHRQPATDYLFAELPGFKNTPLAERSTA</sequence>
<evidence type="ECO:0000313" key="1">
    <source>
        <dbReference type="EMBL" id="TLS48069.1"/>
    </source>
</evidence>
<dbReference type="AlphaFoldDB" id="A0A5R9FZ71"/>
<gene>
    <name evidence="1" type="ORF">FE633_00880</name>
</gene>
<proteinExistence type="predicted"/>
<comment type="caution">
    <text evidence="1">The sequence shown here is derived from an EMBL/GenBank/DDBJ whole genome shotgun (WGS) entry which is preliminary data.</text>
</comment>